<dbReference type="GO" id="GO:0051301">
    <property type="term" value="P:cell division"/>
    <property type="evidence" value="ECO:0007669"/>
    <property type="project" value="InterPro"/>
</dbReference>
<feature type="transmembrane region" description="Helical" evidence="6">
    <location>
        <begin position="354"/>
        <end position="375"/>
    </location>
</feature>
<evidence type="ECO:0000256" key="1">
    <source>
        <dbReference type="ARBA" id="ARBA00004141"/>
    </source>
</evidence>
<dbReference type="Proteomes" id="UP000257144">
    <property type="component" value="Unassembled WGS sequence"/>
</dbReference>
<dbReference type="GO" id="GO:0005886">
    <property type="term" value="C:plasma membrane"/>
    <property type="evidence" value="ECO:0007669"/>
    <property type="project" value="TreeGrafter"/>
</dbReference>
<protein>
    <submittedName>
        <fullName evidence="7">Rod shape-determining protein RodA</fullName>
    </submittedName>
</protein>
<feature type="transmembrane region" description="Helical" evidence="6">
    <location>
        <begin position="194"/>
        <end position="213"/>
    </location>
</feature>
<sequence>MFMDKSQRNYFDFTLLLLIFLFMIVSCIAIYSAQKYSPYGINFAARQAVWYAAGFGVSAFVYFFDFDQIKKISPYAYVFGVLVLIALFLAPDSIAPETKGAKAWFEIPKFGSLQPSEFMKLFLIIFLARVISNHNEAYLDRTFQTDLKLLGKISAVAVLPLAFILVQPDAGTAMAVAAIVIGMTFISGINWRIIAVLGGIAAFILASLVAIYLKAPDLLLLVLDPYQLNRIHSWLDPFEDMQNSSYQLAYSILAIGSGTMYGKGFNAAQVNVPEAHSDFIFTIIGEEFGFFGASLVISLYFILIYRIIVIALRNKGPYESLIATGVISVLTFHIFENIGMVIGLVPITGIPLPLLSYGGSSLLGTLLSLSLVLNISAKTKKYMFSEDD</sequence>
<comment type="caution">
    <text evidence="7">The sequence shown here is derived from an EMBL/GenBank/DDBJ whole genome shotgun (WGS) entry which is preliminary data.</text>
</comment>
<accession>A0A3D8GR21</accession>
<dbReference type="OrthoDB" id="9812661at2"/>
<feature type="transmembrane region" description="Helical" evidence="6">
    <location>
        <begin position="288"/>
        <end position="309"/>
    </location>
</feature>
<keyword evidence="5 6" id="KW-0472">Membrane</keyword>
<proteinExistence type="predicted"/>
<dbReference type="GO" id="GO:0008360">
    <property type="term" value="P:regulation of cell shape"/>
    <property type="evidence" value="ECO:0007669"/>
    <property type="project" value="UniProtKB-KW"/>
</dbReference>
<dbReference type="GO" id="GO:0032153">
    <property type="term" value="C:cell division site"/>
    <property type="evidence" value="ECO:0007669"/>
    <property type="project" value="TreeGrafter"/>
</dbReference>
<feature type="transmembrane region" description="Helical" evidence="6">
    <location>
        <begin position="321"/>
        <end position="348"/>
    </location>
</feature>
<feature type="transmembrane region" description="Helical" evidence="6">
    <location>
        <begin position="12"/>
        <end position="33"/>
    </location>
</feature>
<evidence type="ECO:0000313" key="8">
    <source>
        <dbReference type="Proteomes" id="UP000257144"/>
    </source>
</evidence>
<feature type="transmembrane region" description="Helical" evidence="6">
    <location>
        <begin position="110"/>
        <end position="128"/>
    </location>
</feature>
<dbReference type="PROSITE" id="PS51257">
    <property type="entry name" value="PROKAR_LIPOPROTEIN"/>
    <property type="match status" value="1"/>
</dbReference>
<organism evidence="7 8">
    <name type="scientific">Neobacillus piezotolerans</name>
    <dbReference type="NCBI Taxonomy" id="2259171"/>
    <lineage>
        <taxon>Bacteria</taxon>
        <taxon>Bacillati</taxon>
        <taxon>Bacillota</taxon>
        <taxon>Bacilli</taxon>
        <taxon>Bacillales</taxon>
        <taxon>Bacillaceae</taxon>
        <taxon>Neobacillus</taxon>
    </lineage>
</organism>
<feature type="transmembrane region" description="Helical" evidence="6">
    <location>
        <begin position="149"/>
        <end position="166"/>
    </location>
</feature>
<feature type="transmembrane region" description="Helical" evidence="6">
    <location>
        <begin position="72"/>
        <end position="90"/>
    </location>
</feature>
<keyword evidence="4 6" id="KW-1133">Transmembrane helix</keyword>
<dbReference type="GO" id="GO:0015648">
    <property type="term" value="F:lipid-linked peptidoglycan transporter activity"/>
    <property type="evidence" value="ECO:0007669"/>
    <property type="project" value="TreeGrafter"/>
</dbReference>
<evidence type="ECO:0000256" key="4">
    <source>
        <dbReference type="ARBA" id="ARBA00022989"/>
    </source>
</evidence>
<keyword evidence="3" id="KW-0133">Cell shape</keyword>
<evidence type="ECO:0000256" key="3">
    <source>
        <dbReference type="ARBA" id="ARBA00022960"/>
    </source>
</evidence>
<evidence type="ECO:0000313" key="7">
    <source>
        <dbReference type="EMBL" id="RDU36878.1"/>
    </source>
</evidence>
<dbReference type="InterPro" id="IPR018365">
    <property type="entry name" value="Cell_cycle_FtsW-rel_CS"/>
</dbReference>
<keyword evidence="8" id="KW-1185">Reference proteome</keyword>
<keyword evidence="2 6" id="KW-0812">Transmembrane</keyword>
<feature type="transmembrane region" description="Helical" evidence="6">
    <location>
        <begin position="172"/>
        <end position="189"/>
    </location>
</feature>
<name>A0A3D8GR21_9BACI</name>
<reference evidence="7 8" key="1">
    <citation type="submission" date="2018-07" db="EMBL/GenBank/DDBJ databases">
        <title>Bacillus sp. YLB-04 draft genome sequence.</title>
        <authorList>
            <person name="Yu L."/>
            <person name="Tang X."/>
        </authorList>
    </citation>
    <scope>NUCLEOTIDE SEQUENCE [LARGE SCALE GENOMIC DNA]</scope>
    <source>
        <strain evidence="7 8">YLB-04</strain>
    </source>
</reference>
<comment type="subcellular location">
    <subcellularLocation>
        <location evidence="1">Membrane</location>
        <topology evidence="1">Multi-pass membrane protein</topology>
    </subcellularLocation>
</comment>
<dbReference type="Pfam" id="PF01098">
    <property type="entry name" value="FTSW_RODA_SPOVE"/>
    <property type="match status" value="1"/>
</dbReference>
<evidence type="ECO:0000256" key="6">
    <source>
        <dbReference type="SAM" id="Phobius"/>
    </source>
</evidence>
<dbReference type="PANTHER" id="PTHR30474">
    <property type="entry name" value="CELL CYCLE PROTEIN"/>
    <property type="match status" value="1"/>
</dbReference>
<dbReference type="InterPro" id="IPR001182">
    <property type="entry name" value="FtsW/RodA"/>
</dbReference>
<gene>
    <name evidence="7" type="ORF">DRW41_09235</name>
</gene>
<dbReference type="AlphaFoldDB" id="A0A3D8GR21"/>
<evidence type="ECO:0000256" key="2">
    <source>
        <dbReference type="ARBA" id="ARBA00022692"/>
    </source>
</evidence>
<feature type="transmembrane region" description="Helical" evidence="6">
    <location>
        <begin position="48"/>
        <end position="65"/>
    </location>
</feature>
<dbReference type="EMBL" id="QNQT01000003">
    <property type="protein sequence ID" value="RDU36878.1"/>
    <property type="molecule type" value="Genomic_DNA"/>
</dbReference>
<evidence type="ECO:0000256" key="5">
    <source>
        <dbReference type="ARBA" id="ARBA00023136"/>
    </source>
</evidence>
<dbReference type="PANTHER" id="PTHR30474:SF1">
    <property type="entry name" value="PEPTIDOGLYCAN GLYCOSYLTRANSFERASE MRDB"/>
    <property type="match status" value="1"/>
</dbReference>
<dbReference type="PROSITE" id="PS00428">
    <property type="entry name" value="FTSW_RODA_SPOVE"/>
    <property type="match status" value="1"/>
</dbReference>